<dbReference type="InterPro" id="IPR057495">
    <property type="entry name" value="AAA_lid_BCS1"/>
</dbReference>
<keyword evidence="5" id="KW-0547">Nucleotide-binding</keyword>
<comment type="catalytic activity">
    <reaction evidence="13">
        <text>ATP + H2O = ADP + phosphate + H(+)</text>
        <dbReference type="Rhea" id="RHEA:13065"/>
        <dbReference type="ChEBI" id="CHEBI:15377"/>
        <dbReference type="ChEBI" id="CHEBI:15378"/>
        <dbReference type="ChEBI" id="CHEBI:30616"/>
        <dbReference type="ChEBI" id="CHEBI:43474"/>
        <dbReference type="ChEBI" id="CHEBI:456216"/>
    </reaction>
    <physiologicalReaction direction="left-to-right" evidence="13">
        <dbReference type="Rhea" id="RHEA:13066"/>
    </physiologicalReaction>
</comment>
<sequence length="495" mass="55919">MENRTTPRFYSLPFPKNLKEIHDCGALNPDDATYFVCASSSGSGSGTYALLKKYVPEHSTDPKAHSFTVVPKMKTEMEIDPYSGLFYPRRQMLPGTSRAEKLKVRKIETELRIGLGMHTVEFEGETIWLLHQEVGDPVAGTQPLATAVRRTIVLFVNGVGRKDFLQQFIEHIMLWGEKKSSDTTIEIYRWSSAHMSWLNVMAKKARPLESVFLPSKIKERLIRDLNSYLSEQAVVWYRTHGIPYKRMYLFYGSPGAGKTSLVQALAGHFSMNVCFIQPTGPNFTDETMQDAVQRAPQNSIIVIEDIDSLFTKHREKEESATQLSFSGLLNGLDGITNPDGQIFVLTTNFIDKLDSALTRSGRVDLKIEFPLATSEQMKAMFRSFYPTLQPFGGCTLFTEEKNSDTEKDSDTSETVQQAIDNVTPIVASKADKDKIDELAGKFASLWINRFRKGVSMATIQQHFILHMRSTASECVAAVKTSDVWERRQDHLEMYS</sequence>
<evidence type="ECO:0000256" key="2">
    <source>
        <dbReference type="ARBA" id="ARBA00007448"/>
    </source>
</evidence>
<dbReference type="SUPFAM" id="SSF52540">
    <property type="entry name" value="P-loop containing nucleoside triphosphate hydrolases"/>
    <property type="match status" value="1"/>
</dbReference>
<evidence type="ECO:0000256" key="8">
    <source>
        <dbReference type="ARBA" id="ARBA00022840"/>
    </source>
</evidence>
<feature type="domain" description="AAA+ ATPase" evidence="14">
    <location>
        <begin position="244"/>
        <end position="373"/>
    </location>
</feature>
<dbReference type="EMBL" id="IACT01008165">
    <property type="protein sequence ID" value="LAC27277.1"/>
    <property type="molecule type" value="mRNA"/>
</dbReference>
<reference evidence="15" key="1">
    <citation type="submission" date="2017-11" db="EMBL/GenBank/DDBJ databases">
        <title>The sensing device of the deep-sea amphipod.</title>
        <authorList>
            <person name="Kobayashi H."/>
            <person name="Nagahama T."/>
            <person name="Arai W."/>
            <person name="Sasagawa Y."/>
            <person name="Umeda M."/>
            <person name="Hayashi T."/>
            <person name="Nikaido I."/>
            <person name="Watanabe H."/>
            <person name="Oguri K."/>
            <person name="Kitazato H."/>
            <person name="Fujioka K."/>
            <person name="Kido Y."/>
            <person name="Takami H."/>
        </authorList>
    </citation>
    <scope>NUCLEOTIDE SEQUENCE</scope>
    <source>
        <tissue evidence="15">Whole body</tissue>
    </source>
</reference>
<evidence type="ECO:0000256" key="10">
    <source>
        <dbReference type="ARBA" id="ARBA00023128"/>
    </source>
</evidence>
<dbReference type="InterPro" id="IPR003593">
    <property type="entry name" value="AAA+_ATPase"/>
</dbReference>
<dbReference type="InterPro" id="IPR050747">
    <property type="entry name" value="Mitochondrial_chaperone_BCS1"/>
</dbReference>
<dbReference type="Gene3D" id="3.40.50.300">
    <property type="entry name" value="P-loop containing nucleotide triphosphate hydrolases"/>
    <property type="match status" value="1"/>
</dbReference>
<evidence type="ECO:0000256" key="6">
    <source>
        <dbReference type="ARBA" id="ARBA00022792"/>
    </source>
</evidence>
<comment type="similarity">
    <text evidence="2">Belongs to the AAA ATPase family. BCS1 subfamily.</text>
</comment>
<dbReference type="SMART" id="SM00382">
    <property type="entry name" value="AAA"/>
    <property type="match status" value="1"/>
</dbReference>
<evidence type="ECO:0000259" key="14">
    <source>
        <dbReference type="SMART" id="SM00382"/>
    </source>
</evidence>
<dbReference type="InterPro" id="IPR027417">
    <property type="entry name" value="P-loop_NTPase"/>
</dbReference>
<evidence type="ECO:0000256" key="3">
    <source>
        <dbReference type="ARBA" id="ARBA00016942"/>
    </source>
</evidence>
<protein>
    <recommendedName>
        <fullName evidence="3">Mitochondrial chaperone BCS1</fullName>
    </recommendedName>
    <alternativeName>
        <fullName evidence="12">BCS1-like protein</fullName>
    </alternativeName>
</protein>
<evidence type="ECO:0000256" key="4">
    <source>
        <dbReference type="ARBA" id="ARBA00022692"/>
    </source>
</evidence>
<dbReference type="AlphaFoldDB" id="A0A6A7G7V0"/>
<comment type="subcellular location">
    <subcellularLocation>
        <location evidence="1">Mitochondrion inner membrane</location>
        <topology evidence="1">Single-pass membrane protein</topology>
    </subcellularLocation>
</comment>
<keyword evidence="11" id="KW-0472">Membrane</keyword>
<keyword evidence="9" id="KW-1133">Transmembrane helix</keyword>
<evidence type="ECO:0000256" key="11">
    <source>
        <dbReference type="ARBA" id="ARBA00023136"/>
    </source>
</evidence>
<keyword evidence="7" id="KW-0378">Hydrolase</keyword>
<keyword evidence="8" id="KW-0067">ATP-binding</keyword>
<keyword evidence="10" id="KW-0496">Mitochondrion</keyword>
<dbReference type="InterPro" id="IPR003959">
    <property type="entry name" value="ATPase_AAA_core"/>
</dbReference>
<dbReference type="Pfam" id="PF25426">
    <property type="entry name" value="AAA_lid_BCS1"/>
    <property type="match status" value="1"/>
</dbReference>
<keyword evidence="4" id="KW-0812">Transmembrane</keyword>
<organism evidence="15">
    <name type="scientific">Hirondellea gigas</name>
    <dbReference type="NCBI Taxonomy" id="1518452"/>
    <lineage>
        <taxon>Eukaryota</taxon>
        <taxon>Metazoa</taxon>
        <taxon>Ecdysozoa</taxon>
        <taxon>Arthropoda</taxon>
        <taxon>Crustacea</taxon>
        <taxon>Multicrustacea</taxon>
        <taxon>Malacostraca</taxon>
        <taxon>Eumalacostraca</taxon>
        <taxon>Peracarida</taxon>
        <taxon>Amphipoda</taxon>
        <taxon>Amphilochidea</taxon>
        <taxon>Lysianassida</taxon>
        <taxon>Lysianassidira</taxon>
        <taxon>Lysianassoidea</taxon>
        <taxon>Lysianassidae</taxon>
        <taxon>Hirondellea</taxon>
    </lineage>
</organism>
<keyword evidence="6" id="KW-0999">Mitochondrion inner membrane</keyword>
<evidence type="ECO:0000256" key="9">
    <source>
        <dbReference type="ARBA" id="ARBA00022989"/>
    </source>
</evidence>
<name>A0A6A7G7V0_9CRUS</name>
<evidence type="ECO:0000256" key="5">
    <source>
        <dbReference type="ARBA" id="ARBA00022741"/>
    </source>
</evidence>
<dbReference type="GO" id="GO:0005524">
    <property type="term" value="F:ATP binding"/>
    <property type="evidence" value="ECO:0007669"/>
    <property type="project" value="UniProtKB-KW"/>
</dbReference>
<evidence type="ECO:0000256" key="13">
    <source>
        <dbReference type="ARBA" id="ARBA00048778"/>
    </source>
</evidence>
<dbReference type="InterPro" id="IPR014851">
    <property type="entry name" value="BCS1_N"/>
</dbReference>
<proteinExistence type="evidence at transcript level"/>
<evidence type="ECO:0000256" key="7">
    <source>
        <dbReference type="ARBA" id="ARBA00022801"/>
    </source>
</evidence>
<dbReference type="PANTHER" id="PTHR23070">
    <property type="entry name" value="BCS1 AAA-TYPE ATPASE"/>
    <property type="match status" value="1"/>
</dbReference>
<evidence type="ECO:0000313" key="15">
    <source>
        <dbReference type="EMBL" id="LAC27277.1"/>
    </source>
</evidence>
<dbReference type="GO" id="GO:0005743">
    <property type="term" value="C:mitochondrial inner membrane"/>
    <property type="evidence" value="ECO:0007669"/>
    <property type="project" value="UniProtKB-SubCell"/>
</dbReference>
<accession>A0A6A7G7V0</accession>
<evidence type="ECO:0000256" key="1">
    <source>
        <dbReference type="ARBA" id="ARBA00004434"/>
    </source>
</evidence>
<evidence type="ECO:0000256" key="12">
    <source>
        <dbReference type="ARBA" id="ARBA00032816"/>
    </source>
</evidence>
<dbReference type="Pfam" id="PF00004">
    <property type="entry name" value="AAA"/>
    <property type="match status" value="1"/>
</dbReference>
<dbReference type="GO" id="GO:0016887">
    <property type="term" value="F:ATP hydrolysis activity"/>
    <property type="evidence" value="ECO:0007669"/>
    <property type="project" value="InterPro"/>
</dbReference>
<dbReference type="Pfam" id="PF08740">
    <property type="entry name" value="BCS1_N"/>
    <property type="match status" value="1"/>
</dbReference>